<organism evidence="2 3">
    <name type="scientific">Terfezia boudieri ATCC MYA-4762</name>
    <dbReference type="NCBI Taxonomy" id="1051890"/>
    <lineage>
        <taxon>Eukaryota</taxon>
        <taxon>Fungi</taxon>
        <taxon>Dikarya</taxon>
        <taxon>Ascomycota</taxon>
        <taxon>Pezizomycotina</taxon>
        <taxon>Pezizomycetes</taxon>
        <taxon>Pezizales</taxon>
        <taxon>Pezizaceae</taxon>
        <taxon>Terfezia</taxon>
    </lineage>
</organism>
<sequence>MKFTVFPSTMPIYMIFFSMLGMLYVVTAVAIPNAAPAAIDGTGFTPVQERNPITNRRVRKICGEQCRRTSDCSILCFCSNEVTRQYFGNCVSNQK</sequence>
<dbReference type="InParanoid" id="A0A3N4LW84"/>
<keyword evidence="1" id="KW-1133">Transmembrane helix</keyword>
<protein>
    <submittedName>
        <fullName evidence="2">Uncharacterized protein</fullName>
    </submittedName>
</protein>
<proteinExistence type="predicted"/>
<keyword evidence="1" id="KW-0812">Transmembrane</keyword>
<evidence type="ECO:0000313" key="2">
    <source>
        <dbReference type="EMBL" id="RPB24901.1"/>
    </source>
</evidence>
<dbReference type="Proteomes" id="UP000267821">
    <property type="component" value="Unassembled WGS sequence"/>
</dbReference>
<dbReference type="AlphaFoldDB" id="A0A3N4LW84"/>
<evidence type="ECO:0000256" key="1">
    <source>
        <dbReference type="SAM" id="Phobius"/>
    </source>
</evidence>
<gene>
    <name evidence="2" type="ORF">L211DRAFT_837309</name>
</gene>
<evidence type="ECO:0000313" key="3">
    <source>
        <dbReference type="Proteomes" id="UP000267821"/>
    </source>
</evidence>
<keyword evidence="1" id="KW-0472">Membrane</keyword>
<dbReference type="EMBL" id="ML121540">
    <property type="protein sequence ID" value="RPB24901.1"/>
    <property type="molecule type" value="Genomic_DNA"/>
</dbReference>
<accession>A0A3N4LW84</accession>
<keyword evidence="3" id="KW-1185">Reference proteome</keyword>
<name>A0A3N4LW84_9PEZI</name>
<reference evidence="2 3" key="1">
    <citation type="journal article" date="2018" name="Nat. Ecol. Evol.">
        <title>Pezizomycetes genomes reveal the molecular basis of ectomycorrhizal truffle lifestyle.</title>
        <authorList>
            <person name="Murat C."/>
            <person name="Payen T."/>
            <person name="Noel B."/>
            <person name="Kuo A."/>
            <person name="Morin E."/>
            <person name="Chen J."/>
            <person name="Kohler A."/>
            <person name="Krizsan K."/>
            <person name="Balestrini R."/>
            <person name="Da Silva C."/>
            <person name="Montanini B."/>
            <person name="Hainaut M."/>
            <person name="Levati E."/>
            <person name="Barry K.W."/>
            <person name="Belfiori B."/>
            <person name="Cichocki N."/>
            <person name="Clum A."/>
            <person name="Dockter R.B."/>
            <person name="Fauchery L."/>
            <person name="Guy J."/>
            <person name="Iotti M."/>
            <person name="Le Tacon F."/>
            <person name="Lindquist E.A."/>
            <person name="Lipzen A."/>
            <person name="Malagnac F."/>
            <person name="Mello A."/>
            <person name="Molinier V."/>
            <person name="Miyauchi S."/>
            <person name="Poulain J."/>
            <person name="Riccioni C."/>
            <person name="Rubini A."/>
            <person name="Sitrit Y."/>
            <person name="Splivallo R."/>
            <person name="Traeger S."/>
            <person name="Wang M."/>
            <person name="Zifcakova L."/>
            <person name="Wipf D."/>
            <person name="Zambonelli A."/>
            <person name="Paolocci F."/>
            <person name="Nowrousian M."/>
            <person name="Ottonello S."/>
            <person name="Baldrian P."/>
            <person name="Spatafora J.W."/>
            <person name="Henrissat B."/>
            <person name="Nagy L.G."/>
            <person name="Aury J.M."/>
            <person name="Wincker P."/>
            <person name="Grigoriev I.V."/>
            <person name="Bonfante P."/>
            <person name="Martin F.M."/>
        </authorList>
    </citation>
    <scope>NUCLEOTIDE SEQUENCE [LARGE SCALE GENOMIC DNA]</scope>
    <source>
        <strain evidence="2 3">ATCC MYA-4762</strain>
    </source>
</reference>
<feature type="transmembrane region" description="Helical" evidence="1">
    <location>
        <begin position="12"/>
        <end position="31"/>
    </location>
</feature>